<dbReference type="EMBL" id="FOXQ01000033">
    <property type="protein sequence ID" value="SFQ56139.1"/>
    <property type="molecule type" value="Genomic_DNA"/>
</dbReference>
<dbReference type="STRING" id="1465490.SAMN05444277_1331"/>
<reference evidence="1 2" key="1">
    <citation type="submission" date="2016-10" db="EMBL/GenBank/DDBJ databases">
        <authorList>
            <person name="de Groot N.N."/>
        </authorList>
    </citation>
    <scope>NUCLEOTIDE SEQUENCE [LARGE SCALE GENOMIC DNA]</scope>
    <source>
        <strain evidence="1 2">DSM 28286</strain>
    </source>
</reference>
<evidence type="ECO:0008006" key="3">
    <source>
        <dbReference type="Google" id="ProtNLM"/>
    </source>
</evidence>
<proteinExistence type="predicted"/>
<keyword evidence="2" id="KW-1185">Reference proteome</keyword>
<evidence type="ECO:0000313" key="1">
    <source>
        <dbReference type="EMBL" id="SFQ56139.1"/>
    </source>
</evidence>
<sequence length="351" mass="38858">MRGYTNNSSYRYGFNRQEKSTEVNSDGNLYTAEYWEYDARIVRRWNLDPRPTVGISEYSAFGGNPILNSDPLGDTTVTGAGGGQSINIDEKANSLEFYSSASYKISGTNTNVPIQAGQLRSFSNGLGTFSAKWSTNANGAAVFAGYKNENNQTVDDVIKEISSWKYRTVAWLANFGNSKLREYNANPVAYNIKLTTTMLSIGVVGAVDPMPYNLESEGAGFSRSSNYLGLFRREQNIGAFSSLEVPMQLRTVKSIANQAGVGLQGVKLKIVRDPELIGRGLYGFAGPKTITLYPDAFRSYESMVKTLGHERTHLFQFSLYGLPKNSMMGSSFEEGAYGIENTFWQYYKANK</sequence>
<evidence type="ECO:0000313" key="2">
    <source>
        <dbReference type="Proteomes" id="UP000199031"/>
    </source>
</evidence>
<accession>A0A1I5ZI35</accession>
<gene>
    <name evidence="1" type="ORF">SAMN05444277_1331</name>
</gene>
<dbReference type="RefSeq" id="WP_218148605.1">
    <property type="nucleotide sequence ID" value="NZ_FOXQ01000033.1"/>
</dbReference>
<dbReference type="AlphaFoldDB" id="A0A1I5ZI35"/>
<protein>
    <recommendedName>
        <fullName evidence="3">RHS repeat-associated core domain-containing protein</fullName>
    </recommendedName>
</protein>
<dbReference type="Proteomes" id="UP000199031">
    <property type="component" value="Unassembled WGS sequence"/>
</dbReference>
<name>A0A1I5ZI35_9BACT</name>
<organism evidence="1 2">
    <name type="scientific">Parafilimonas terrae</name>
    <dbReference type="NCBI Taxonomy" id="1465490"/>
    <lineage>
        <taxon>Bacteria</taxon>
        <taxon>Pseudomonadati</taxon>
        <taxon>Bacteroidota</taxon>
        <taxon>Chitinophagia</taxon>
        <taxon>Chitinophagales</taxon>
        <taxon>Chitinophagaceae</taxon>
        <taxon>Parafilimonas</taxon>
    </lineage>
</organism>